<dbReference type="KEGG" id="dpx:DAPPUDRAFT_322145"/>
<evidence type="ECO:0000313" key="5">
    <source>
        <dbReference type="Proteomes" id="UP000000305"/>
    </source>
</evidence>
<organism evidence="4 5">
    <name type="scientific">Daphnia pulex</name>
    <name type="common">Water flea</name>
    <dbReference type="NCBI Taxonomy" id="6669"/>
    <lineage>
        <taxon>Eukaryota</taxon>
        <taxon>Metazoa</taxon>
        <taxon>Ecdysozoa</taxon>
        <taxon>Arthropoda</taxon>
        <taxon>Crustacea</taxon>
        <taxon>Branchiopoda</taxon>
        <taxon>Diplostraca</taxon>
        <taxon>Cladocera</taxon>
        <taxon>Anomopoda</taxon>
        <taxon>Daphniidae</taxon>
        <taxon>Daphnia</taxon>
    </lineage>
</organism>
<dbReference type="Proteomes" id="UP000000305">
    <property type="component" value="Unassembled WGS sequence"/>
</dbReference>
<evidence type="ECO:0000313" key="2">
    <source>
        <dbReference type="EMBL" id="EFX70668.1"/>
    </source>
</evidence>
<dbReference type="EMBL" id="GL732567">
    <property type="protein sequence ID" value="EFX76683.1"/>
    <property type="molecule type" value="Genomic_DNA"/>
</dbReference>
<protein>
    <submittedName>
        <fullName evidence="4">Uncharacterized protein</fullName>
    </submittedName>
</protein>
<evidence type="ECO:0000313" key="4">
    <source>
        <dbReference type="EMBL" id="EFX76683.1"/>
    </source>
</evidence>
<dbReference type="KEGG" id="dpx:DAPPUDRAFT_335969"/>
<dbReference type="AlphaFoldDB" id="E9GV34"/>
<evidence type="ECO:0000313" key="1">
    <source>
        <dbReference type="EMBL" id="EFX63078.1"/>
    </source>
</evidence>
<dbReference type="EMBL" id="GL733226">
    <property type="protein sequence ID" value="EFX63078.1"/>
    <property type="molecule type" value="Genomic_DNA"/>
</dbReference>
<proteinExistence type="predicted"/>
<sequence>MNQDAYEELWHCPRQVSASNNPKIKICLTLLELLKETPIPVPATTQASA</sequence>
<dbReference type="KEGG" id="dpx:DAPPUDRAFT_327839"/>
<dbReference type="KEGG" id="dpx:DAPPUDRAFT_322149"/>
<accession>E9GV34</accession>
<reference evidence="4 5" key="1">
    <citation type="journal article" date="2011" name="Science">
        <title>The ecoresponsive genome of Daphnia pulex.</title>
        <authorList>
            <person name="Colbourne J.K."/>
            <person name="Pfrender M.E."/>
            <person name="Gilbert D."/>
            <person name="Thomas W.K."/>
            <person name="Tucker A."/>
            <person name="Oakley T.H."/>
            <person name="Tokishita S."/>
            <person name="Aerts A."/>
            <person name="Arnold G.J."/>
            <person name="Basu M.K."/>
            <person name="Bauer D.J."/>
            <person name="Caceres C.E."/>
            <person name="Carmel L."/>
            <person name="Casola C."/>
            <person name="Choi J.H."/>
            <person name="Detter J.C."/>
            <person name="Dong Q."/>
            <person name="Dusheyko S."/>
            <person name="Eads B.D."/>
            <person name="Frohlich T."/>
            <person name="Geiler-Samerotte K.A."/>
            <person name="Gerlach D."/>
            <person name="Hatcher P."/>
            <person name="Jogdeo S."/>
            <person name="Krijgsveld J."/>
            <person name="Kriventseva E.V."/>
            <person name="Kultz D."/>
            <person name="Laforsch C."/>
            <person name="Lindquist E."/>
            <person name="Lopez J."/>
            <person name="Manak J.R."/>
            <person name="Muller J."/>
            <person name="Pangilinan J."/>
            <person name="Patwardhan R.P."/>
            <person name="Pitluck S."/>
            <person name="Pritham E.J."/>
            <person name="Rechtsteiner A."/>
            <person name="Rho M."/>
            <person name="Rogozin I.B."/>
            <person name="Sakarya O."/>
            <person name="Salamov A."/>
            <person name="Schaack S."/>
            <person name="Shapiro H."/>
            <person name="Shiga Y."/>
            <person name="Skalitzky C."/>
            <person name="Smith Z."/>
            <person name="Souvorov A."/>
            <person name="Sung W."/>
            <person name="Tang Z."/>
            <person name="Tsuchiya D."/>
            <person name="Tu H."/>
            <person name="Vos H."/>
            <person name="Wang M."/>
            <person name="Wolf Y.I."/>
            <person name="Yamagata H."/>
            <person name="Yamada T."/>
            <person name="Ye Y."/>
            <person name="Shaw J.R."/>
            <person name="Andrews J."/>
            <person name="Crease T.J."/>
            <person name="Tang H."/>
            <person name="Lucas S.M."/>
            <person name="Robertson H.M."/>
            <person name="Bork P."/>
            <person name="Koonin E.V."/>
            <person name="Zdobnov E.M."/>
            <person name="Grigoriev I.V."/>
            <person name="Lynch M."/>
            <person name="Boore J.L."/>
        </authorList>
    </citation>
    <scope>NUCLEOTIDE SEQUENCE [LARGE SCALE GENOMIC DNA]</scope>
</reference>
<keyword evidence="5" id="KW-1185">Reference proteome</keyword>
<gene>
    <name evidence="4" type="ORF">DAPPUDRAFT_322145</name>
    <name evidence="3" type="ORF">DAPPUDRAFT_322149</name>
    <name evidence="2" type="ORF">DAPPUDRAFT_327839</name>
    <name evidence="1" type="ORF">DAPPUDRAFT_335969</name>
</gene>
<dbReference type="HOGENOM" id="CLU_3144364_0_0_1"/>
<evidence type="ECO:0000313" key="3">
    <source>
        <dbReference type="EMBL" id="EFX76680.1"/>
    </source>
</evidence>
<dbReference type="EMBL" id="GL732567">
    <property type="protein sequence ID" value="EFX76680.1"/>
    <property type="molecule type" value="Genomic_DNA"/>
</dbReference>
<dbReference type="EMBL" id="GL732618">
    <property type="protein sequence ID" value="EFX70668.1"/>
    <property type="molecule type" value="Genomic_DNA"/>
</dbReference>
<name>E9GV34_DAPPU</name>